<dbReference type="VEuPathDB" id="FungiDB:HpaG813787"/>
<keyword evidence="2" id="KW-1185">Reference proteome</keyword>
<reference evidence="1" key="2">
    <citation type="submission" date="2015-06" db="UniProtKB">
        <authorList>
            <consortium name="EnsemblProtists"/>
        </authorList>
    </citation>
    <scope>IDENTIFICATION</scope>
    <source>
        <strain evidence="1">Emoy2</strain>
    </source>
</reference>
<dbReference type="EnsemblProtists" id="HpaT813787">
    <property type="protein sequence ID" value="HpaP813787"/>
    <property type="gene ID" value="HpaG813787"/>
</dbReference>
<dbReference type="HOGENOM" id="CLU_2255351_0_0_1"/>
<dbReference type="AlphaFoldDB" id="M4C3W9"/>
<protein>
    <submittedName>
        <fullName evidence="1">Uncharacterized protein</fullName>
    </submittedName>
</protein>
<evidence type="ECO:0000313" key="1">
    <source>
        <dbReference type="EnsemblProtists" id="HpaP813787"/>
    </source>
</evidence>
<proteinExistence type="predicted"/>
<accession>M4C3W9</accession>
<evidence type="ECO:0000313" key="2">
    <source>
        <dbReference type="Proteomes" id="UP000011713"/>
    </source>
</evidence>
<dbReference type="EMBL" id="ABWE02002854">
    <property type="status" value="NOT_ANNOTATED_CDS"/>
    <property type="molecule type" value="Genomic_DNA"/>
</dbReference>
<reference evidence="2" key="1">
    <citation type="journal article" date="2010" name="Science">
        <title>Signatures of adaptation to obligate biotrophy in the Hyaloperonospora arabidopsidis genome.</title>
        <authorList>
            <person name="Baxter L."/>
            <person name="Tripathy S."/>
            <person name="Ishaque N."/>
            <person name="Boot N."/>
            <person name="Cabral A."/>
            <person name="Kemen E."/>
            <person name="Thines M."/>
            <person name="Ah-Fong A."/>
            <person name="Anderson R."/>
            <person name="Badejoko W."/>
            <person name="Bittner-Eddy P."/>
            <person name="Boore J.L."/>
            <person name="Chibucos M.C."/>
            <person name="Coates M."/>
            <person name="Dehal P."/>
            <person name="Delehaunty K."/>
            <person name="Dong S."/>
            <person name="Downton P."/>
            <person name="Dumas B."/>
            <person name="Fabro G."/>
            <person name="Fronick C."/>
            <person name="Fuerstenberg S.I."/>
            <person name="Fulton L."/>
            <person name="Gaulin E."/>
            <person name="Govers F."/>
            <person name="Hughes L."/>
            <person name="Humphray S."/>
            <person name="Jiang R.H."/>
            <person name="Judelson H."/>
            <person name="Kamoun S."/>
            <person name="Kyung K."/>
            <person name="Meijer H."/>
            <person name="Minx P."/>
            <person name="Morris P."/>
            <person name="Nelson J."/>
            <person name="Phuntumart V."/>
            <person name="Qutob D."/>
            <person name="Rehmany A."/>
            <person name="Rougon-Cardoso A."/>
            <person name="Ryden P."/>
            <person name="Torto-Alalibo T."/>
            <person name="Studholme D."/>
            <person name="Wang Y."/>
            <person name="Win J."/>
            <person name="Wood J."/>
            <person name="Clifton S.W."/>
            <person name="Rogers J."/>
            <person name="Van den Ackerveken G."/>
            <person name="Jones J.D."/>
            <person name="McDowell J.M."/>
            <person name="Beynon J."/>
            <person name="Tyler B.M."/>
        </authorList>
    </citation>
    <scope>NUCLEOTIDE SEQUENCE [LARGE SCALE GENOMIC DNA]</scope>
    <source>
        <strain evidence="2">Emoy2</strain>
    </source>
</reference>
<sequence>MLLHRRQAIHRFIRNSTTYRKADTITVFYTVAFYKSACNLYMCILRPQIERVPSKICAMRFSDYLLTPALSLIDYNVIERDLSRTLVRATCPDSCEADHDDVVR</sequence>
<dbReference type="Proteomes" id="UP000011713">
    <property type="component" value="Unassembled WGS sequence"/>
</dbReference>
<name>M4C3W9_HYAAE</name>
<dbReference type="InParanoid" id="M4C3W9"/>
<organism evidence="1 2">
    <name type="scientific">Hyaloperonospora arabidopsidis (strain Emoy2)</name>
    <name type="common">Downy mildew agent</name>
    <name type="synonym">Peronospora arabidopsidis</name>
    <dbReference type="NCBI Taxonomy" id="559515"/>
    <lineage>
        <taxon>Eukaryota</taxon>
        <taxon>Sar</taxon>
        <taxon>Stramenopiles</taxon>
        <taxon>Oomycota</taxon>
        <taxon>Peronosporomycetes</taxon>
        <taxon>Peronosporales</taxon>
        <taxon>Peronosporaceae</taxon>
        <taxon>Hyaloperonospora</taxon>
    </lineage>
</organism>